<reference evidence="1" key="1">
    <citation type="thesis" date="2021" institute="BYU ScholarsArchive" country="Provo, UT, USA">
        <title>Applications of and Algorithms for Genome Assembly and Genomic Analyses with an Emphasis on Marine Teleosts.</title>
        <authorList>
            <person name="Pickett B.D."/>
        </authorList>
    </citation>
    <scope>NUCLEOTIDE SEQUENCE</scope>
    <source>
        <strain evidence="1">HI-2016</strain>
    </source>
</reference>
<dbReference type="AlphaFoldDB" id="A0A8T2MS11"/>
<dbReference type="EMBL" id="JAFBMS010000829">
    <property type="protein sequence ID" value="KAG9329970.1"/>
    <property type="molecule type" value="Genomic_DNA"/>
</dbReference>
<name>A0A8T2MS11_9TELE</name>
<dbReference type="OrthoDB" id="3045089at2759"/>
<gene>
    <name evidence="1" type="ORF">JZ751_028430</name>
</gene>
<sequence>MTTGMNQMSLQGGMALPPPAQASSAAALCPSPAWEVALCRQMPLDSNSMAVASAPISAAPLSQGNMPSPSTDPFLNRYCTPLSLNHPRVCPHILQHCLLSQIRVHIH</sequence>
<keyword evidence="2" id="KW-1185">Reference proteome</keyword>
<proteinExistence type="predicted"/>
<evidence type="ECO:0000313" key="2">
    <source>
        <dbReference type="Proteomes" id="UP000824540"/>
    </source>
</evidence>
<organism evidence="1 2">
    <name type="scientific">Albula glossodonta</name>
    <name type="common">roundjaw bonefish</name>
    <dbReference type="NCBI Taxonomy" id="121402"/>
    <lineage>
        <taxon>Eukaryota</taxon>
        <taxon>Metazoa</taxon>
        <taxon>Chordata</taxon>
        <taxon>Craniata</taxon>
        <taxon>Vertebrata</taxon>
        <taxon>Euteleostomi</taxon>
        <taxon>Actinopterygii</taxon>
        <taxon>Neopterygii</taxon>
        <taxon>Teleostei</taxon>
        <taxon>Albuliformes</taxon>
        <taxon>Albulidae</taxon>
        <taxon>Albula</taxon>
    </lineage>
</organism>
<protein>
    <submittedName>
        <fullName evidence="1">Uncharacterized protein</fullName>
    </submittedName>
</protein>
<evidence type="ECO:0000313" key="1">
    <source>
        <dbReference type="EMBL" id="KAG9329970.1"/>
    </source>
</evidence>
<accession>A0A8T2MS11</accession>
<comment type="caution">
    <text evidence="1">The sequence shown here is derived from an EMBL/GenBank/DDBJ whole genome shotgun (WGS) entry which is preliminary data.</text>
</comment>
<dbReference type="Proteomes" id="UP000824540">
    <property type="component" value="Unassembled WGS sequence"/>
</dbReference>